<feature type="domain" description="HMA" evidence="2">
    <location>
        <begin position="3"/>
        <end position="66"/>
    </location>
</feature>
<dbReference type="InterPro" id="IPR036163">
    <property type="entry name" value="HMA_dom_sf"/>
</dbReference>
<dbReference type="CDD" id="cd00371">
    <property type="entry name" value="HMA"/>
    <property type="match status" value="1"/>
</dbReference>
<dbReference type="SUPFAM" id="SSF55008">
    <property type="entry name" value="HMA, heavy metal-associated domain"/>
    <property type="match status" value="1"/>
</dbReference>
<sequence>METEMKFLVSDMTCNHCKATIENAIQNLDGNAKVSVDLESKTVAVETTRGQQHILNTLAGAGFEARVV</sequence>
<comment type="caution">
    <text evidence="3">The sequence shown here is derived from an EMBL/GenBank/DDBJ whole genome shotgun (WGS) entry which is preliminary data.</text>
</comment>
<reference evidence="3 4" key="1">
    <citation type="submission" date="2020-03" db="EMBL/GenBank/DDBJ databases">
        <title>Bacterial isolates of synthetic phycosphere.</title>
        <authorList>
            <person name="Fu H."/>
            <person name="Moran M.A."/>
        </authorList>
    </citation>
    <scope>NUCLEOTIDE SEQUENCE [LARGE SCALE GENOMIC DNA]</scope>
    <source>
        <strain evidence="3 4">HF1</strain>
    </source>
</reference>
<evidence type="ECO:0000313" key="3">
    <source>
        <dbReference type="EMBL" id="NIY70840.1"/>
    </source>
</evidence>
<dbReference type="Gene3D" id="3.30.70.100">
    <property type="match status" value="1"/>
</dbReference>
<evidence type="ECO:0000259" key="2">
    <source>
        <dbReference type="PROSITE" id="PS50846"/>
    </source>
</evidence>
<organism evidence="3 4">
    <name type="scientific">Marivivens donghaensis</name>
    <dbReference type="NCBI Taxonomy" id="1699413"/>
    <lineage>
        <taxon>Bacteria</taxon>
        <taxon>Pseudomonadati</taxon>
        <taxon>Pseudomonadota</taxon>
        <taxon>Alphaproteobacteria</taxon>
        <taxon>Rhodobacterales</taxon>
        <taxon>Paracoccaceae</taxon>
        <taxon>Marivivens group</taxon>
        <taxon>Marivivens</taxon>
    </lineage>
</organism>
<gene>
    <name evidence="3" type="ORF">HCZ30_00155</name>
</gene>
<keyword evidence="1" id="KW-0479">Metal-binding</keyword>
<dbReference type="PROSITE" id="PS50846">
    <property type="entry name" value="HMA_2"/>
    <property type="match status" value="1"/>
</dbReference>
<name>A0ABX0VTX2_9RHOB</name>
<dbReference type="InterPro" id="IPR006121">
    <property type="entry name" value="HMA_dom"/>
</dbReference>
<dbReference type="PROSITE" id="PS01047">
    <property type="entry name" value="HMA_1"/>
    <property type="match status" value="1"/>
</dbReference>
<evidence type="ECO:0000256" key="1">
    <source>
        <dbReference type="ARBA" id="ARBA00022723"/>
    </source>
</evidence>
<evidence type="ECO:0000313" key="4">
    <source>
        <dbReference type="Proteomes" id="UP000709466"/>
    </source>
</evidence>
<dbReference type="Pfam" id="PF00403">
    <property type="entry name" value="HMA"/>
    <property type="match status" value="1"/>
</dbReference>
<proteinExistence type="predicted"/>
<accession>A0ABX0VTX2</accession>
<dbReference type="InterPro" id="IPR017969">
    <property type="entry name" value="Heavy-metal-associated_CS"/>
</dbReference>
<keyword evidence="4" id="KW-1185">Reference proteome</keyword>
<dbReference type="EMBL" id="JAATOP010000001">
    <property type="protein sequence ID" value="NIY70840.1"/>
    <property type="molecule type" value="Genomic_DNA"/>
</dbReference>
<dbReference type="Proteomes" id="UP000709466">
    <property type="component" value="Unassembled WGS sequence"/>
</dbReference>
<protein>
    <submittedName>
        <fullName evidence="3">Heavy-metal-associated domain-containing protein</fullName>
    </submittedName>
</protein>